<evidence type="ECO:0000256" key="1">
    <source>
        <dbReference type="SAM" id="MobiDB-lite"/>
    </source>
</evidence>
<name>A0AAP0LEM9_9MAGN</name>
<dbReference type="EMBL" id="JBBNAG010000001">
    <property type="protein sequence ID" value="KAK9167344.1"/>
    <property type="molecule type" value="Genomic_DNA"/>
</dbReference>
<accession>A0AAP0LEM9</accession>
<feature type="compositionally biased region" description="Basic and acidic residues" evidence="1">
    <location>
        <begin position="165"/>
        <end position="177"/>
    </location>
</feature>
<comment type="caution">
    <text evidence="2">The sequence shown here is derived from an EMBL/GenBank/DDBJ whole genome shotgun (WGS) entry which is preliminary data.</text>
</comment>
<reference evidence="2 3" key="1">
    <citation type="submission" date="2024-01" db="EMBL/GenBank/DDBJ databases">
        <title>Genome assemblies of Stephania.</title>
        <authorList>
            <person name="Yang L."/>
        </authorList>
    </citation>
    <scope>NUCLEOTIDE SEQUENCE [LARGE SCALE GENOMIC DNA]</scope>
    <source>
        <strain evidence="2">JXDWG</strain>
        <tissue evidence="2">Leaf</tissue>
    </source>
</reference>
<organism evidence="2 3">
    <name type="scientific">Stephania cephalantha</name>
    <dbReference type="NCBI Taxonomy" id="152367"/>
    <lineage>
        <taxon>Eukaryota</taxon>
        <taxon>Viridiplantae</taxon>
        <taxon>Streptophyta</taxon>
        <taxon>Embryophyta</taxon>
        <taxon>Tracheophyta</taxon>
        <taxon>Spermatophyta</taxon>
        <taxon>Magnoliopsida</taxon>
        <taxon>Ranunculales</taxon>
        <taxon>Menispermaceae</taxon>
        <taxon>Menispermoideae</taxon>
        <taxon>Cissampelideae</taxon>
        <taxon>Stephania</taxon>
    </lineage>
</organism>
<proteinExistence type="predicted"/>
<evidence type="ECO:0000313" key="3">
    <source>
        <dbReference type="Proteomes" id="UP001419268"/>
    </source>
</evidence>
<feature type="region of interest" description="Disordered" evidence="1">
    <location>
        <begin position="146"/>
        <end position="205"/>
    </location>
</feature>
<sequence>MVSSGAVADLVWVSSGGSGGTWTSSVVNDRSGVQRRQWRTWNVAATTTDLVYSDDNDGVVQWWSRGGAGAERMCSSGGIGERATAAAKDDMMTMVTRTTATTELVEGASAANPASARGADWTARGGVEQMTRLVQRMTRLVQADKWRPRGSPSGVQGLGNVVTRTTREDRVVSRTTRETQNSGSEKHNPKREQQREIERNTTNWSWTGKSTDLVLETKL</sequence>
<dbReference type="Proteomes" id="UP001419268">
    <property type="component" value="Unassembled WGS sequence"/>
</dbReference>
<gene>
    <name evidence="2" type="ORF">Scep_002535</name>
</gene>
<dbReference type="AlphaFoldDB" id="A0AAP0LEM9"/>
<evidence type="ECO:0000313" key="2">
    <source>
        <dbReference type="EMBL" id="KAK9167344.1"/>
    </source>
</evidence>
<protein>
    <submittedName>
        <fullName evidence="2">Uncharacterized protein</fullName>
    </submittedName>
</protein>
<keyword evidence="3" id="KW-1185">Reference proteome</keyword>
<feature type="compositionally biased region" description="Basic and acidic residues" evidence="1">
    <location>
        <begin position="184"/>
        <end position="199"/>
    </location>
</feature>